<feature type="region of interest" description="Disordered" evidence="1">
    <location>
        <begin position="315"/>
        <end position="344"/>
    </location>
</feature>
<reference evidence="2 3" key="1">
    <citation type="submission" date="2016-11" db="EMBL/GenBank/DDBJ databases">
        <title>The macronuclear genome of Stentor coeruleus: a giant cell with tiny introns.</title>
        <authorList>
            <person name="Slabodnick M."/>
            <person name="Ruby J.G."/>
            <person name="Reiff S.B."/>
            <person name="Swart E.C."/>
            <person name="Gosai S."/>
            <person name="Prabakaran S."/>
            <person name="Witkowska E."/>
            <person name="Larue G.E."/>
            <person name="Fisher S."/>
            <person name="Freeman R.M."/>
            <person name="Gunawardena J."/>
            <person name="Chu W."/>
            <person name="Stover N.A."/>
            <person name="Gregory B.D."/>
            <person name="Nowacki M."/>
            <person name="Derisi J."/>
            <person name="Roy S.W."/>
            <person name="Marshall W.F."/>
            <person name="Sood P."/>
        </authorList>
    </citation>
    <scope>NUCLEOTIDE SEQUENCE [LARGE SCALE GENOMIC DNA]</scope>
    <source>
        <strain evidence="2">WM001</strain>
    </source>
</reference>
<comment type="caution">
    <text evidence="2">The sequence shown here is derived from an EMBL/GenBank/DDBJ whole genome shotgun (WGS) entry which is preliminary data.</text>
</comment>
<evidence type="ECO:0000256" key="1">
    <source>
        <dbReference type="SAM" id="MobiDB-lite"/>
    </source>
</evidence>
<dbReference type="OrthoDB" id="325417at2759"/>
<dbReference type="EMBL" id="MPUH01001512">
    <property type="protein sequence ID" value="OMJ67354.1"/>
    <property type="molecule type" value="Genomic_DNA"/>
</dbReference>
<dbReference type="AlphaFoldDB" id="A0A1R2AS51"/>
<accession>A0A1R2AS51</accession>
<sequence length="372" mass="43728">MDVSEGSDCEFWVDMDALQMSSPLKTDTRVLEPVSSLVDVIKSKIENQTSKSPLLEKPKPMNYEKEYYKDKITRIRESKDEEIKKYIILTKNHIKREYDAKFDDVKTKYKNDLIWIKKECITMAETIQNRDSIINFLCQIIGEIGIYVTNARISRSNARFAEKSDIKIINEEHYIEQIQILSDQIDFLKETCIMYKSEIDKIKNKVNETKEICKKTEIGLRNEIDKLNGILKQKDLEYENKIRQFQAEFEKFKIEISLEHQVKDEIVGRQKVHIDGLRDELKNAKIVLQNRKLRMKFYEKLDDYVKDYAQSTSHKKNKSAVVSRVPSSKFRSREQSRCGNHRKRQSEIISPNTGVFTAKLCSPSFFAGEFNF</sequence>
<name>A0A1R2AS51_9CILI</name>
<dbReference type="Proteomes" id="UP000187209">
    <property type="component" value="Unassembled WGS sequence"/>
</dbReference>
<protein>
    <submittedName>
        <fullName evidence="2">Uncharacterized protein</fullName>
    </submittedName>
</protein>
<evidence type="ECO:0000313" key="3">
    <source>
        <dbReference type="Proteomes" id="UP000187209"/>
    </source>
</evidence>
<gene>
    <name evidence="2" type="ORF">SteCoe_35500</name>
</gene>
<evidence type="ECO:0000313" key="2">
    <source>
        <dbReference type="EMBL" id="OMJ67354.1"/>
    </source>
</evidence>
<keyword evidence="3" id="KW-1185">Reference proteome</keyword>
<proteinExistence type="predicted"/>
<organism evidence="2 3">
    <name type="scientific">Stentor coeruleus</name>
    <dbReference type="NCBI Taxonomy" id="5963"/>
    <lineage>
        <taxon>Eukaryota</taxon>
        <taxon>Sar</taxon>
        <taxon>Alveolata</taxon>
        <taxon>Ciliophora</taxon>
        <taxon>Postciliodesmatophora</taxon>
        <taxon>Heterotrichea</taxon>
        <taxon>Heterotrichida</taxon>
        <taxon>Stentoridae</taxon>
        <taxon>Stentor</taxon>
    </lineage>
</organism>